<comment type="similarity">
    <text evidence="2">Belongs to the krueppel C2H2-type zinc-finger protein family.</text>
</comment>
<protein>
    <submittedName>
        <fullName evidence="11">Uncharacterized protein</fullName>
    </submittedName>
</protein>
<dbReference type="Proteomes" id="UP000002280">
    <property type="component" value="Chromosome 1"/>
</dbReference>
<dbReference type="InterPro" id="IPR001909">
    <property type="entry name" value="KRAB"/>
</dbReference>
<dbReference type="FunFam" id="3.30.160.60:FF:003131">
    <property type="entry name" value="Uncharacterized protein"/>
    <property type="match status" value="1"/>
</dbReference>
<reference evidence="11" key="2">
    <citation type="submission" date="2025-08" db="UniProtKB">
        <authorList>
            <consortium name="Ensembl"/>
        </authorList>
    </citation>
    <scope>IDENTIFICATION</scope>
</reference>
<keyword evidence="5 8" id="KW-0863">Zinc-finger</keyword>
<feature type="domain" description="C2H2-type" evidence="9">
    <location>
        <begin position="379"/>
        <end position="406"/>
    </location>
</feature>
<evidence type="ECO:0000256" key="1">
    <source>
        <dbReference type="ARBA" id="ARBA00004123"/>
    </source>
</evidence>
<dbReference type="GeneTree" id="ENSGT00950000183169"/>
<keyword evidence="6" id="KW-0862">Zinc</keyword>
<dbReference type="PANTHER" id="PTHR23235">
    <property type="entry name" value="KRUEPPEL-LIKE TRANSCRIPTION FACTOR"/>
    <property type="match status" value="1"/>
</dbReference>
<accession>F6V923</accession>
<dbReference type="Pfam" id="PF00096">
    <property type="entry name" value="zf-C2H2"/>
    <property type="match status" value="6"/>
</dbReference>
<feature type="domain" description="C2H2-type" evidence="9">
    <location>
        <begin position="239"/>
        <end position="266"/>
    </location>
</feature>
<reference evidence="11 12" key="1">
    <citation type="journal article" date="2007" name="Nature">
        <title>Genome of the marsupial Monodelphis domestica reveals innovation in non-coding sequences.</title>
        <authorList>
            <person name="Mikkelsen T.S."/>
            <person name="Wakefield M.J."/>
            <person name="Aken B."/>
            <person name="Amemiya C.T."/>
            <person name="Chang J.L."/>
            <person name="Duke S."/>
            <person name="Garber M."/>
            <person name="Gentles A.J."/>
            <person name="Goodstadt L."/>
            <person name="Heger A."/>
            <person name="Jurka J."/>
            <person name="Kamal M."/>
            <person name="Mauceli E."/>
            <person name="Searle S.M."/>
            <person name="Sharpe T."/>
            <person name="Baker M.L."/>
            <person name="Batzer M.A."/>
            <person name="Benos P.V."/>
            <person name="Belov K."/>
            <person name="Clamp M."/>
            <person name="Cook A."/>
            <person name="Cuff J."/>
            <person name="Das R."/>
            <person name="Davidow L."/>
            <person name="Deakin J.E."/>
            <person name="Fazzari M.J."/>
            <person name="Glass J.L."/>
            <person name="Grabherr M."/>
            <person name="Greally J.M."/>
            <person name="Gu W."/>
            <person name="Hore T.A."/>
            <person name="Huttley G.A."/>
            <person name="Kleber M."/>
            <person name="Jirtle R.L."/>
            <person name="Koina E."/>
            <person name="Lee J.T."/>
            <person name="Mahony S."/>
            <person name="Marra M.A."/>
            <person name="Miller R.D."/>
            <person name="Nicholls R.D."/>
            <person name="Oda M."/>
            <person name="Papenfuss A.T."/>
            <person name="Parra Z.E."/>
            <person name="Pollock D.D."/>
            <person name="Ray D.A."/>
            <person name="Schein J.E."/>
            <person name="Speed T.P."/>
            <person name="Thompson K."/>
            <person name="VandeBerg J.L."/>
            <person name="Wade C.M."/>
            <person name="Walker J.A."/>
            <person name="Waters P.D."/>
            <person name="Webber C."/>
            <person name="Weidman J.R."/>
            <person name="Xie X."/>
            <person name="Zody M.C."/>
            <person name="Baldwin J."/>
            <person name="Abdouelleil A."/>
            <person name="Abdulkadir J."/>
            <person name="Abebe A."/>
            <person name="Abera B."/>
            <person name="Abreu J."/>
            <person name="Acer S.C."/>
            <person name="Aftuck L."/>
            <person name="Alexander A."/>
            <person name="An P."/>
            <person name="Anderson E."/>
            <person name="Anderson S."/>
            <person name="Arachi H."/>
            <person name="Azer M."/>
            <person name="Bachantsang P."/>
            <person name="Barry A."/>
            <person name="Bayul T."/>
            <person name="Berlin A."/>
            <person name="Bessette D."/>
            <person name="Bloom T."/>
            <person name="Bloom T."/>
            <person name="Boguslavskiy L."/>
            <person name="Bonnet C."/>
            <person name="Boukhgalter B."/>
            <person name="Bourzgui I."/>
            <person name="Brown A."/>
            <person name="Cahill P."/>
            <person name="Channer S."/>
            <person name="Cheshatsang Y."/>
            <person name="Chuda L."/>
            <person name="Citroen M."/>
            <person name="Collymore A."/>
            <person name="Cooke P."/>
            <person name="Costello M."/>
            <person name="D'Aco K."/>
            <person name="Daza R."/>
            <person name="De Haan G."/>
            <person name="DeGray S."/>
            <person name="DeMaso C."/>
            <person name="Dhargay N."/>
            <person name="Dooley K."/>
            <person name="Dooley E."/>
            <person name="Doricent M."/>
            <person name="Dorje P."/>
            <person name="Dorjee K."/>
            <person name="Dupes A."/>
            <person name="Elong R."/>
            <person name="Falk J."/>
            <person name="Farina A."/>
            <person name="Faro S."/>
            <person name="Ferguson D."/>
            <person name="Fisher S."/>
            <person name="Foley C.D."/>
            <person name="Franke A."/>
            <person name="Friedrich D."/>
            <person name="Gadbois L."/>
            <person name="Gearin G."/>
            <person name="Gearin C.R."/>
            <person name="Giannoukos G."/>
            <person name="Goode T."/>
            <person name="Graham J."/>
            <person name="Grandbois E."/>
            <person name="Grewal S."/>
            <person name="Gyaltsen K."/>
            <person name="Hafez N."/>
            <person name="Hagos B."/>
            <person name="Hall J."/>
            <person name="Henson C."/>
            <person name="Hollinger A."/>
            <person name="Honan T."/>
            <person name="Huard M.D."/>
            <person name="Hughes L."/>
            <person name="Hurhula B."/>
            <person name="Husby M.E."/>
            <person name="Kamat A."/>
            <person name="Kanga B."/>
            <person name="Kashin S."/>
            <person name="Khazanovich D."/>
            <person name="Kisner P."/>
            <person name="Lance K."/>
            <person name="Lara M."/>
            <person name="Lee W."/>
            <person name="Lennon N."/>
            <person name="Letendre F."/>
            <person name="LeVine R."/>
            <person name="Lipovsky A."/>
            <person name="Liu X."/>
            <person name="Liu J."/>
            <person name="Liu S."/>
            <person name="Lokyitsang T."/>
            <person name="Lokyitsang Y."/>
            <person name="Lubonja R."/>
            <person name="Lui A."/>
            <person name="MacDonald P."/>
            <person name="Magnisalis V."/>
            <person name="Maru K."/>
            <person name="Matthews C."/>
            <person name="McCusker W."/>
            <person name="McDonough S."/>
            <person name="Mehta T."/>
            <person name="Meldrim J."/>
            <person name="Meneus L."/>
            <person name="Mihai O."/>
            <person name="Mihalev A."/>
            <person name="Mihova T."/>
            <person name="Mittelman R."/>
            <person name="Mlenga V."/>
            <person name="Montmayeur A."/>
            <person name="Mulrain L."/>
            <person name="Navidi A."/>
            <person name="Naylor J."/>
            <person name="Negash T."/>
            <person name="Nguyen T."/>
            <person name="Nguyen N."/>
            <person name="Nicol R."/>
            <person name="Norbu C."/>
            <person name="Norbu N."/>
            <person name="Novod N."/>
            <person name="O'Neill B."/>
            <person name="Osman S."/>
            <person name="Markiewicz E."/>
            <person name="Oyono O.L."/>
            <person name="Patti C."/>
            <person name="Phunkhang P."/>
            <person name="Pierre F."/>
            <person name="Priest M."/>
            <person name="Raghuraman S."/>
            <person name="Rege F."/>
            <person name="Reyes R."/>
            <person name="Rise C."/>
            <person name="Rogov P."/>
            <person name="Ross K."/>
            <person name="Ryan E."/>
            <person name="Settipalli S."/>
            <person name="Shea T."/>
            <person name="Sherpa N."/>
            <person name="Shi L."/>
            <person name="Shih D."/>
            <person name="Sparrow T."/>
            <person name="Spaulding J."/>
            <person name="Stalker J."/>
            <person name="Stange-Thomann N."/>
            <person name="Stavropoulos S."/>
            <person name="Stone C."/>
            <person name="Strader C."/>
            <person name="Tesfaye S."/>
            <person name="Thomson T."/>
            <person name="Thoulutsang Y."/>
            <person name="Thoulutsang D."/>
            <person name="Topham K."/>
            <person name="Topping I."/>
            <person name="Tsamla T."/>
            <person name="Vassiliev H."/>
            <person name="Vo A."/>
            <person name="Wangchuk T."/>
            <person name="Wangdi T."/>
            <person name="Weiand M."/>
            <person name="Wilkinson J."/>
            <person name="Wilson A."/>
            <person name="Yadav S."/>
            <person name="Young G."/>
            <person name="Yu Q."/>
            <person name="Zembek L."/>
            <person name="Zhong D."/>
            <person name="Zimmer A."/>
            <person name="Zwirko Z."/>
            <person name="Jaffe D.B."/>
            <person name="Alvarez P."/>
            <person name="Brockman W."/>
            <person name="Butler J."/>
            <person name="Chin C."/>
            <person name="Gnerre S."/>
            <person name="MacCallum I."/>
            <person name="Graves J.A."/>
            <person name="Ponting C.P."/>
            <person name="Breen M."/>
            <person name="Samollow P.B."/>
            <person name="Lander E.S."/>
            <person name="Lindblad-Toh K."/>
        </authorList>
    </citation>
    <scope>NUCLEOTIDE SEQUENCE [LARGE SCALE GENOMIC DNA]</scope>
</reference>
<proteinExistence type="inferred from homology"/>
<dbReference type="FunFam" id="3.30.160.60:FF:001920">
    <property type="entry name" value="Zinc finger protein 19"/>
    <property type="match status" value="1"/>
</dbReference>
<evidence type="ECO:0000259" key="10">
    <source>
        <dbReference type="PROSITE" id="PS50805"/>
    </source>
</evidence>
<reference evidence="11" key="3">
    <citation type="submission" date="2025-09" db="UniProtKB">
        <authorList>
            <consortium name="Ensembl"/>
        </authorList>
    </citation>
    <scope>IDENTIFICATION</scope>
</reference>
<keyword evidence="3" id="KW-0479">Metal-binding</keyword>
<dbReference type="FunFam" id="3.30.160.60:FF:002343">
    <property type="entry name" value="Zinc finger protein 33A"/>
    <property type="match status" value="2"/>
</dbReference>
<dbReference type="SUPFAM" id="SSF57667">
    <property type="entry name" value="beta-beta-alpha zinc fingers"/>
    <property type="match status" value="4"/>
</dbReference>
<dbReference type="GO" id="GO:0006357">
    <property type="term" value="P:regulation of transcription by RNA polymerase II"/>
    <property type="evidence" value="ECO:0000318"/>
    <property type="project" value="GO_Central"/>
</dbReference>
<dbReference type="GO" id="GO:0005634">
    <property type="term" value="C:nucleus"/>
    <property type="evidence" value="ECO:0000318"/>
    <property type="project" value="GO_Central"/>
</dbReference>
<dbReference type="InterPro" id="IPR036236">
    <property type="entry name" value="Znf_C2H2_sf"/>
</dbReference>
<dbReference type="Ensembl" id="ENSMODT00000005688.3">
    <property type="protein sequence ID" value="ENSMODP00000005569.3"/>
    <property type="gene ID" value="ENSMODG00000004514.3"/>
</dbReference>
<evidence type="ECO:0000256" key="7">
    <source>
        <dbReference type="ARBA" id="ARBA00023242"/>
    </source>
</evidence>
<evidence type="ECO:0000256" key="2">
    <source>
        <dbReference type="ARBA" id="ARBA00006991"/>
    </source>
</evidence>
<dbReference type="PROSITE" id="PS00028">
    <property type="entry name" value="ZINC_FINGER_C2H2_1"/>
    <property type="match status" value="7"/>
</dbReference>
<dbReference type="FunFam" id="3.30.160.60:FF:002254">
    <property type="entry name" value="Zinc finger protein 540"/>
    <property type="match status" value="2"/>
</dbReference>
<dbReference type="SMART" id="SM00349">
    <property type="entry name" value="KRAB"/>
    <property type="match status" value="1"/>
</dbReference>
<keyword evidence="7" id="KW-0539">Nucleus</keyword>
<dbReference type="HOGENOM" id="CLU_002678_44_0_1"/>
<dbReference type="SUPFAM" id="SSF109640">
    <property type="entry name" value="KRAB domain (Kruppel-associated box)"/>
    <property type="match status" value="1"/>
</dbReference>
<dbReference type="eggNOG" id="KOG1721">
    <property type="taxonomic scope" value="Eukaryota"/>
</dbReference>
<dbReference type="GO" id="GO:0000981">
    <property type="term" value="F:DNA-binding transcription factor activity, RNA polymerase II-specific"/>
    <property type="evidence" value="ECO:0000318"/>
    <property type="project" value="GO_Central"/>
</dbReference>
<sequence>MSQEPDLITFKDVVVDFTKEEWCLLDCSQKELCKEVMLENVQNLLSVGLTFPKENFITCFQQGESPWLPEKKGQWSFCPEAEDIFNSDINFNQKPRINFEFDEKAENFRKCSGLIQNRKLTLGNEYSQENEFSTSFPIEVEFIPLQEKPPEMLMHQGNIEGMALGFSFDHISNPKSKGIKMLSLNNTVGRHFSKKSELGSHGIIHTGEKTYDCKPCGTTFTQKGNHSKHQRMHTGEKLFECNQCGKCFTQRGYLVRHQRIHTGKKPYECKQCGKAFTWRGNLVIHQRFHTGEKPFECKQCGKSFTQKGDLAIHQKIHTGEKSFECKQCGKAFTHRSNLAIHQRIHTGDKPFECKQCGKVFTRKDNLAIHQRIHTGEKPCECKQCGKAFRSSSNLRQHQKIHTGQKSYSCT</sequence>
<feature type="domain" description="KRAB" evidence="10">
    <location>
        <begin position="8"/>
        <end position="79"/>
    </location>
</feature>
<dbReference type="Bgee" id="ENSMODG00000004514">
    <property type="expression patterns" value="Expressed in liver and 1 other cell type or tissue"/>
</dbReference>
<evidence type="ECO:0000256" key="3">
    <source>
        <dbReference type="ARBA" id="ARBA00022723"/>
    </source>
</evidence>
<comment type="subcellular location">
    <subcellularLocation>
        <location evidence="1">Nucleus</location>
    </subcellularLocation>
</comment>
<evidence type="ECO:0000256" key="8">
    <source>
        <dbReference type="PROSITE-ProRule" id="PRU00042"/>
    </source>
</evidence>
<dbReference type="PROSITE" id="PS50157">
    <property type="entry name" value="ZINC_FINGER_C2H2_2"/>
    <property type="match status" value="7"/>
</dbReference>
<feature type="domain" description="C2H2-type" evidence="9">
    <location>
        <begin position="323"/>
        <end position="350"/>
    </location>
</feature>
<dbReference type="FunFam" id="3.30.160.60:FF:001498">
    <property type="entry name" value="Zinc finger protein 404"/>
    <property type="match status" value="1"/>
</dbReference>
<feature type="domain" description="C2H2-type" evidence="9">
    <location>
        <begin position="211"/>
        <end position="238"/>
    </location>
</feature>
<dbReference type="AlphaFoldDB" id="F6V923"/>
<evidence type="ECO:0000256" key="6">
    <source>
        <dbReference type="ARBA" id="ARBA00022833"/>
    </source>
</evidence>
<organism evidence="11 12">
    <name type="scientific">Monodelphis domestica</name>
    <name type="common">Gray short-tailed opossum</name>
    <dbReference type="NCBI Taxonomy" id="13616"/>
    <lineage>
        <taxon>Eukaryota</taxon>
        <taxon>Metazoa</taxon>
        <taxon>Chordata</taxon>
        <taxon>Craniata</taxon>
        <taxon>Vertebrata</taxon>
        <taxon>Euteleostomi</taxon>
        <taxon>Mammalia</taxon>
        <taxon>Metatheria</taxon>
        <taxon>Didelphimorphia</taxon>
        <taxon>Didelphidae</taxon>
        <taxon>Monodelphis</taxon>
    </lineage>
</organism>
<dbReference type="InParanoid" id="F6V923"/>
<dbReference type="Pfam" id="PF01352">
    <property type="entry name" value="KRAB"/>
    <property type="match status" value="1"/>
</dbReference>
<dbReference type="PROSITE" id="PS50805">
    <property type="entry name" value="KRAB"/>
    <property type="match status" value="1"/>
</dbReference>
<evidence type="ECO:0000313" key="12">
    <source>
        <dbReference type="Proteomes" id="UP000002280"/>
    </source>
</evidence>
<dbReference type="Gene3D" id="3.30.160.60">
    <property type="entry name" value="Classic Zinc Finger"/>
    <property type="match status" value="7"/>
</dbReference>
<feature type="domain" description="C2H2-type" evidence="9">
    <location>
        <begin position="267"/>
        <end position="294"/>
    </location>
</feature>
<dbReference type="SMART" id="SM00355">
    <property type="entry name" value="ZnF_C2H2"/>
    <property type="match status" value="7"/>
</dbReference>
<dbReference type="GO" id="GO:0000978">
    <property type="term" value="F:RNA polymerase II cis-regulatory region sequence-specific DNA binding"/>
    <property type="evidence" value="ECO:0000318"/>
    <property type="project" value="GO_Central"/>
</dbReference>
<dbReference type="InterPro" id="IPR013087">
    <property type="entry name" value="Znf_C2H2_type"/>
</dbReference>
<keyword evidence="4" id="KW-0677">Repeat</keyword>
<dbReference type="InterPro" id="IPR036051">
    <property type="entry name" value="KRAB_dom_sf"/>
</dbReference>
<evidence type="ECO:0000256" key="5">
    <source>
        <dbReference type="ARBA" id="ARBA00022771"/>
    </source>
</evidence>
<feature type="domain" description="C2H2-type" evidence="9">
    <location>
        <begin position="295"/>
        <end position="322"/>
    </location>
</feature>
<feature type="domain" description="C2H2-type" evidence="9">
    <location>
        <begin position="351"/>
        <end position="378"/>
    </location>
</feature>
<name>F6V923_MONDO</name>
<evidence type="ECO:0000313" key="11">
    <source>
        <dbReference type="Ensembl" id="ENSMODP00000005569.3"/>
    </source>
</evidence>
<dbReference type="GO" id="GO:0008270">
    <property type="term" value="F:zinc ion binding"/>
    <property type="evidence" value="ECO:0007669"/>
    <property type="project" value="UniProtKB-KW"/>
</dbReference>
<evidence type="ECO:0000259" key="9">
    <source>
        <dbReference type="PROSITE" id="PS50157"/>
    </source>
</evidence>
<keyword evidence="12" id="KW-1185">Reference proteome</keyword>
<dbReference type="CDD" id="cd07765">
    <property type="entry name" value="KRAB_A-box"/>
    <property type="match status" value="1"/>
</dbReference>
<dbReference type="Gene3D" id="6.10.140.140">
    <property type="match status" value="1"/>
</dbReference>
<evidence type="ECO:0000256" key="4">
    <source>
        <dbReference type="ARBA" id="ARBA00022737"/>
    </source>
</evidence>
<dbReference type="PANTHER" id="PTHR23235:SF178">
    <property type="entry name" value="C2H2-TYPE DOMAIN-CONTAINING PROTEIN-RELATED"/>
    <property type="match status" value="1"/>
</dbReference>